<proteinExistence type="predicted"/>
<dbReference type="AlphaFoldDB" id="A0A844GRT6"/>
<dbReference type="InterPro" id="IPR029013">
    <property type="entry name" value="HP0062-like_sf"/>
</dbReference>
<dbReference type="EMBL" id="WMIA01000001">
    <property type="protein sequence ID" value="MTF37639.1"/>
    <property type="molecule type" value="Genomic_DNA"/>
</dbReference>
<accession>A0A844GRT6</accession>
<comment type="caution">
    <text evidence="1">The sequence shown here is derived from an EMBL/GenBank/DDBJ whole genome shotgun (WGS) entry which is preliminary data.</text>
</comment>
<dbReference type="RefSeq" id="WP_155082508.1">
    <property type="nucleotide sequence ID" value="NZ_WMIA01000001.1"/>
</dbReference>
<dbReference type="SUPFAM" id="SSF158414">
    <property type="entry name" value="HP0062-like"/>
    <property type="match status" value="1"/>
</dbReference>
<evidence type="ECO:0000313" key="2">
    <source>
        <dbReference type="Proteomes" id="UP000437131"/>
    </source>
</evidence>
<protein>
    <submittedName>
        <fullName evidence="1">Transcription termination factor NusA</fullName>
    </submittedName>
</protein>
<name>A0A844GRT6_9CHRO</name>
<evidence type="ECO:0000313" key="1">
    <source>
        <dbReference type="EMBL" id="MTF37639.1"/>
    </source>
</evidence>
<dbReference type="Gene3D" id="1.10.287.850">
    <property type="entry name" value="HP0062-like domain"/>
    <property type="match status" value="1"/>
</dbReference>
<organism evidence="1 2">
    <name type="scientific">Cyanobacterium aponinum 0216</name>
    <dbReference type="NCBI Taxonomy" id="2676140"/>
    <lineage>
        <taxon>Bacteria</taxon>
        <taxon>Bacillati</taxon>
        <taxon>Cyanobacteriota</taxon>
        <taxon>Cyanophyceae</taxon>
        <taxon>Oscillatoriophycideae</taxon>
        <taxon>Chroococcales</taxon>
        <taxon>Geminocystaceae</taxon>
        <taxon>Cyanobacterium</taxon>
    </lineage>
</organism>
<sequence length="109" mass="13336">MLEYKNNFKGYFKLLGGNLMTQDIDVDIDELKEFIDTLQYFQDVMSDRFQAVEYDWNRCDESWEGESKKRFTSDFEKVYDRTKRTLTAGEDALEWLKKYYQILEDFERF</sequence>
<dbReference type="Proteomes" id="UP000437131">
    <property type="component" value="Unassembled WGS sequence"/>
</dbReference>
<reference evidence="1 2" key="1">
    <citation type="submission" date="2019-11" db="EMBL/GenBank/DDBJ databases">
        <title>Isolation of a new High Light Tolerant Cyanobacteria.</title>
        <authorList>
            <person name="Dobson Z."/>
            <person name="Vaughn N."/>
            <person name="Vaughn M."/>
            <person name="Fromme P."/>
            <person name="Mazor Y."/>
        </authorList>
    </citation>
    <scope>NUCLEOTIDE SEQUENCE [LARGE SCALE GENOMIC DNA]</scope>
    <source>
        <strain evidence="1 2">0216</strain>
    </source>
</reference>
<gene>
    <name evidence="1" type="ORF">GGC33_01660</name>
</gene>